<keyword evidence="3" id="KW-1185">Reference proteome</keyword>
<organism evidence="2 3">
    <name type="scientific">Streptomyces canarius</name>
    <dbReference type="NCBI Taxonomy" id="285453"/>
    <lineage>
        <taxon>Bacteria</taxon>
        <taxon>Bacillati</taxon>
        <taxon>Actinomycetota</taxon>
        <taxon>Actinomycetes</taxon>
        <taxon>Kitasatosporales</taxon>
        <taxon>Streptomycetaceae</taxon>
        <taxon>Streptomyces</taxon>
    </lineage>
</organism>
<sequence length="174" mass="18031">METSFVALPRPFTLASCFLASARARSVSADTDASNSDARAEADEAAAEAEALASAFFDSAQDDMPDGTVPEKFDVAGAVGVKVPAPPLLPPLPHEATASTPVSAAPTPYTTGLRRERAVRDDAASWPVTLDSDTATSTVMRARARSVLAQTRNMVIQGGLMRDPGCAATPPCTP</sequence>
<reference evidence="3" key="1">
    <citation type="journal article" date="2019" name="Int. J. Syst. Evol. Microbiol.">
        <title>The Global Catalogue of Microorganisms (GCM) 10K type strain sequencing project: providing services to taxonomists for standard genome sequencing and annotation.</title>
        <authorList>
            <consortium name="The Broad Institute Genomics Platform"/>
            <consortium name="The Broad Institute Genome Sequencing Center for Infectious Disease"/>
            <person name="Wu L."/>
            <person name="Ma J."/>
        </authorList>
    </citation>
    <scope>NUCLEOTIDE SEQUENCE [LARGE SCALE GENOMIC DNA]</scope>
    <source>
        <strain evidence="3">JCM 4733</strain>
    </source>
</reference>
<dbReference type="Proteomes" id="UP000653644">
    <property type="component" value="Unassembled WGS sequence"/>
</dbReference>
<evidence type="ECO:0000313" key="2">
    <source>
        <dbReference type="EMBL" id="GHA45099.1"/>
    </source>
</evidence>
<proteinExistence type="predicted"/>
<accession>A0ABQ3CVD9</accession>
<gene>
    <name evidence="2" type="ORF">GCM10010345_56980</name>
</gene>
<protein>
    <submittedName>
        <fullName evidence="2">Uncharacterized protein</fullName>
    </submittedName>
</protein>
<evidence type="ECO:0000313" key="3">
    <source>
        <dbReference type="Proteomes" id="UP000653644"/>
    </source>
</evidence>
<feature type="region of interest" description="Disordered" evidence="1">
    <location>
        <begin position="94"/>
        <end position="116"/>
    </location>
</feature>
<comment type="caution">
    <text evidence="2">The sequence shown here is derived from an EMBL/GenBank/DDBJ whole genome shotgun (WGS) entry which is preliminary data.</text>
</comment>
<evidence type="ECO:0000256" key="1">
    <source>
        <dbReference type="SAM" id="MobiDB-lite"/>
    </source>
</evidence>
<dbReference type="EMBL" id="BMVN01000023">
    <property type="protein sequence ID" value="GHA45099.1"/>
    <property type="molecule type" value="Genomic_DNA"/>
</dbReference>
<name>A0ABQ3CVD9_9ACTN</name>
<feature type="compositionally biased region" description="Low complexity" evidence="1">
    <location>
        <begin position="96"/>
        <end position="111"/>
    </location>
</feature>